<proteinExistence type="predicted"/>
<dbReference type="AlphaFoldDB" id="C4ZI10"/>
<evidence type="ECO:0000313" key="1">
    <source>
        <dbReference type="EMBL" id="ACR76647.1"/>
    </source>
</evidence>
<evidence type="ECO:0000313" key="2">
    <source>
        <dbReference type="Proteomes" id="UP000001477"/>
    </source>
</evidence>
<reference evidence="1 2" key="1">
    <citation type="journal article" date="2009" name="Proc. Natl. Acad. Sci. U.S.A.">
        <title>Characterizing a model human gut microbiota composed of members of its two dominant bacterial phyla.</title>
        <authorList>
            <person name="Mahowald M.A."/>
            <person name="Rey F.E."/>
            <person name="Seedorf H."/>
            <person name="Turnbaugh P.J."/>
            <person name="Fulton R.S."/>
            <person name="Wollam A."/>
            <person name="Shah N."/>
            <person name="Wang C."/>
            <person name="Magrini V."/>
            <person name="Wilson R.K."/>
            <person name="Cantarel B.L."/>
            <person name="Coutinho P.M."/>
            <person name="Henrissat B."/>
            <person name="Crock L.W."/>
            <person name="Russell A."/>
            <person name="Verberkmoes N.C."/>
            <person name="Hettich R.L."/>
            <person name="Gordon J.I."/>
        </authorList>
    </citation>
    <scope>NUCLEOTIDE SEQUENCE [LARGE SCALE GENOMIC DNA]</scope>
    <source>
        <strain evidence="2">ATCC 33656 / DSM 3377 / JCM 17463 / KCTC 5835 / LMG 30912 / VPI 0990</strain>
    </source>
</reference>
<dbReference type="Proteomes" id="UP000001477">
    <property type="component" value="Chromosome"/>
</dbReference>
<organism evidence="1 2">
    <name type="scientific">Agathobacter rectalis (strain ATCC 33656 / DSM 3377 / JCM 17463 / KCTC 5835 / VPI 0990)</name>
    <name type="common">Eubacterium rectale</name>
    <dbReference type="NCBI Taxonomy" id="515619"/>
    <lineage>
        <taxon>Bacteria</taxon>
        <taxon>Bacillati</taxon>
        <taxon>Bacillota</taxon>
        <taxon>Clostridia</taxon>
        <taxon>Lachnospirales</taxon>
        <taxon>Lachnospiraceae</taxon>
        <taxon>Agathobacter</taxon>
    </lineage>
</organism>
<gene>
    <name evidence="1" type="ordered locus">EUBREC_2918</name>
</gene>
<dbReference type="EMBL" id="CP001107">
    <property type="protein sequence ID" value="ACR76647.1"/>
    <property type="molecule type" value="Genomic_DNA"/>
</dbReference>
<protein>
    <submittedName>
        <fullName evidence="1">Uncharacterized protein</fullName>
    </submittedName>
</protein>
<dbReference type="KEGG" id="ere:EUBREC_2918"/>
<sequence length="73" mass="8672">MFSFFFTLWNSAAVHIFLRNTLYALRLIQVYERGALLPCILAVPDLFHWREILSGTFCFLNLKLISLMRNELY</sequence>
<dbReference type="STRING" id="515619.EUBREC_2918"/>
<name>C4ZI10_AGARV</name>
<dbReference type="HOGENOM" id="CLU_2699196_0_0_9"/>
<dbReference type="PaxDb" id="515619-EUBREC_2918"/>
<accession>C4ZI10</accession>